<name>A0ACB9B029_ARCLA</name>
<protein>
    <submittedName>
        <fullName evidence="1">Uncharacterized protein</fullName>
    </submittedName>
</protein>
<dbReference type="EMBL" id="CM042053">
    <property type="protein sequence ID" value="KAI3715852.1"/>
    <property type="molecule type" value="Genomic_DNA"/>
</dbReference>
<accession>A0ACB9B029</accession>
<sequence length="420" mass="46813">MEIKIRSVQSIKPSKSTPKNLRNFRLSLLDQLASSSYINLIFYYKASAEINVSDRCTQLVKSLSEVLTLFYPLAGRITEDGLIVDCSDQGVKYLETQVSTRLDDFLEQGPKIDLINQLIGAPDQVTTPLVIQVNIFDCGALVIGVSAAHKVTDASNLVRFINEWASTNRTGDSNGAFYPSFDNMASVFPPREISSSKYSLIPNDPEAIIVTKRFVFNGDTISKLRAKASSPNHKHSRVTLVASLVWKALIYIDQVKNGSFRDCLLAPAVNLRGKAGSPISESSFGNVWTPYPIRFLQNKMESKFVDLVTLVEDTTRNIIMWLPKASGEEICTQAMACYAEVVEEVKQNKFSIFTSWCGFPIYEADFGWGKPYWASEAGSSIEIITLMDDKHGDGIEAWVSLNEKDMYVFEQDEDILALTS</sequence>
<gene>
    <name evidence="1" type="ORF">L6452_22840</name>
</gene>
<proteinExistence type="predicted"/>
<organism evidence="1 2">
    <name type="scientific">Arctium lappa</name>
    <name type="common">Greater burdock</name>
    <name type="synonym">Lappa major</name>
    <dbReference type="NCBI Taxonomy" id="4217"/>
    <lineage>
        <taxon>Eukaryota</taxon>
        <taxon>Viridiplantae</taxon>
        <taxon>Streptophyta</taxon>
        <taxon>Embryophyta</taxon>
        <taxon>Tracheophyta</taxon>
        <taxon>Spermatophyta</taxon>
        <taxon>Magnoliopsida</taxon>
        <taxon>eudicotyledons</taxon>
        <taxon>Gunneridae</taxon>
        <taxon>Pentapetalae</taxon>
        <taxon>asterids</taxon>
        <taxon>campanulids</taxon>
        <taxon>Asterales</taxon>
        <taxon>Asteraceae</taxon>
        <taxon>Carduoideae</taxon>
        <taxon>Cardueae</taxon>
        <taxon>Arctiinae</taxon>
        <taxon>Arctium</taxon>
    </lineage>
</organism>
<evidence type="ECO:0000313" key="1">
    <source>
        <dbReference type="EMBL" id="KAI3715852.1"/>
    </source>
</evidence>
<comment type="caution">
    <text evidence="1">The sequence shown here is derived from an EMBL/GenBank/DDBJ whole genome shotgun (WGS) entry which is preliminary data.</text>
</comment>
<evidence type="ECO:0000313" key="2">
    <source>
        <dbReference type="Proteomes" id="UP001055879"/>
    </source>
</evidence>
<reference evidence="2" key="1">
    <citation type="journal article" date="2022" name="Mol. Ecol. Resour.">
        <title>The genomes of chicory, endive, great burdock and yacon provide insights into Asteraceae palaeo-polyploidization history and plant inulin production.</title>
        <authorList>
            <person name="Fan W."/>
            <person name="Wang S."/>
            <person name="Wang H."/>
            <person name="Wang A."/>
            <person name="Jiang F."/>
            <person name="Liu H."/>
            <person name="Zhao H."/>
            <person name="Xu D."/>
            <person name="Zhang Y."/>
        </authorList>
    </citation>
    <scope>NUCLEOTIDE SEQUENCE [LARGE SCALE GENOMIC DNA]</scope>
    <source>
        <strain evidence="2">cv. Niubang</strain>
    </source>
</reference>
<keyword evidence="2" id="KW-1185">Reference proteome</keyword>
<dbReference type="Proteomes" id="UP001055879">
    <property type="component" value="Linkage Group LG07"/>
</dbReference>
<reference evidence="1 2" key="2">
    <citation type="journal article" date="2022" name="Mol. Ecol. Resour.">
        <title>The genomes of chicory, endive, great burdock and yacon provide insights into Asteraceae paleo-polyploidization history and plant inulin production.</title>
        <authorList>
            <person name="Fan W."/>
            <person name="Wang S."/>
            <person name="Wang H."/>
            <person name="Wang A."/>
            <person name="Jiang F."/>
            <person name="Liu H."/>
            <person name="Zhao H."/>
            <person name="Xu D."/>
            <person name="Zhang Y."/>
        </authorList>
    </citation>
    <scope>NUCLEOTIDE SEQUENCE [LARGE SCALE GENOMIC DNA]</scope>
    <source>
        <strain evidence="2">cv. Niubang</strain>
    </source>
</reference>